<accession>A0A652YW46</accession>
<feature type="transmembrane region" description="Helical" evidence="1">
    <location>
        <begin position="198"/>
        <end position="215"/>
    </location>
</feature>
<keyword evidence="1" id="KW-0812">Transmembrane</keyword>
<gene>
    <name evidence="2" type="ORF">FNL38_101251</name>
</gene>
<sequence length="448" mass="46277">MVPVISRTPRLILGGVTAFVVTVVGLAPFLESQSRSIWSGDRFWSIGTIGAGVLAVVAVGTAAGLARTRIRTSALVAFGGLLLELPGLYYQAFEALSPVGAGVALGAITVTIPRMVRAATVAGVLVAVFVSDALLDPTAVPRRYADYLAQDTTQFQPPIVAATLIALGLTALTALVWWRSNADRHRDEPPERMAVRPVVISAVLTLMGVAVNWWITINTVWAAIPVVACAILVTVIAARVLEKGGQILLMSTAAAAMLASAVANSLSASVSTGASAPVPTAVFLTVLIIAAATLAAFRPSLVGGYIVLVVLSVAGIASYVATTTFSSENALSVSDVLIRICGAGAAYTIVSAMQSEPARTGASRLLVGLSVIFGPTALALLVYPQFSYGWTDYTPITGATTASRFAPSDDVLILNGTALVIVVVCAYASRRLRLISQSGPSTPSVETL</sequence>
<dbReference type="EMBL" id="VNIQ01000001">
    <property type="protein sequence ID" value="TYQ07884.1"/>
    <property type="molecule type" value="Genomic_DNA"/>
</dbReference>
<reference evidence="2" key="1">
    <citation type="submission" date="2019-07" db="EMBL/GenBank/DDBJ databases">
        <title>Genomic Encyclopedia of Type Strains, Phase IV (KMG-IV): sequencing the most valuable type-strain genomes for metagenomic binning, comparative biology and taxonomic classification.</title>
        <authorList>
            <person name="Goeker M."/>
        </authorList>
    </citation>
    <scope>NUCLEOTIDE SEQUENCE</scope>
    <source>
        <strain evidence="2">DSM 44596</strain>
    </source>
</reference>
<feature type="transmembrane region" description="Helical" evidence="1">
    <location>
        <begin position="42"/>
        <end position="65"/>
    </location>
</feature>
<feature type="transmembrane region" description="Helical" evidence="1">
    <location>
        <begin position="365"/>
        <end position="383"/>
    </location>
</feature>
<name>A0A652YW46_NOCGL</name>
<feature type="transmembrane region" description="Helical" evidence="1">
    <location>
        <begin position="119"/>
        <end position="135"/>
    </location>
</feature>
<protein>
    <submittedName>
        <fullName evidence="2">Uncharacterized protein</fullName>
    </submittedName>
</protein>
<feature type="transmembrane region" description="Helical" evidence="1">
    <location>
        <begin position="411"/>
        <end position="429"/>
    </location>
</feature>
<feature type="transmembrane region" description="Helical" evidence="1">
    <location>
        <begin position="12"/>
        <end position="30"/>
    </location>
</feature>
<feature type="transmembrane region" description="Helical" evidence="1">
    <location>
        <begin position="278"/>
        <end position="297"/>
    </location>
</feature>
<organism evidence="2">
    <name type="scientific">Nocardia globerula</name>
    <dbReference type="NCBI Taxonomy" id="1818"/>
    <lineage>
        <taxon>Bacteria</taxon>
        <taxon>Bacillati</taxon>
        <taxon>Actinomycetota</taxon>
        <taxon>Actinomycetes</taxon>
        <taxon>Mycobacteriales</taxon>
        <taxon>Nocardiaceae</taxon>
        <taxon>Nocardia</taxon>
    </lineage>
</organism>
<dbReference type="AlphaFoldDB" id="A0A652YW46"/>
<feature type="transmembrane region" description="Helical" evidence="1">
    <location>
        <begin position="304"/>
        <end position="324"/>
    </location>
</feature>
<evidence type="ECO:0000313" key="2">
    <source>
        <dbReference type="EMBL" id="TYQ07884.1"/>
    </source>
</evidence>
<evidence type="ECO:0000256" key="1">
    <source>
        <dbReference type="SAM" id="Phobius"/>
    </source>
</evidence>
<keyword evidence="1" id="KW-1133">Transmembrane helix</keyword>
<feature type="transmembrane region" description="Helical" evidence="1">
    <location>
        <begin position="336"/>
        <end position="353"/>
    </location>
</feature>
<keyword evidence="1" id="KW-0472">Membrane</keyword>
<proteinExistence type="predicted"/>
<comment type="caution">
    <text evidence="2">The sequence shown here is derived from an EMBL/GenBank/DDBJ whole genome shotgun (WGS) entry which is preliminary data.</text>
</comment>
<feature type="transmembrane region" description="Helical" evidence="1">
    <location>
        <begin position="155"/>
        <end position="178"/>
    </location>
</feature>
<feature type="transmembrane region" description="Helical" evidence="1">
    <location>
        <begin position="247"/>
        <end position="266"/>
    </location>
</feature>
<feature type="transmembrane region" description="Helical" evidence="1">
    <location>
        <begin position="221"/>
        <end position="240"/>
    </location>
</feature>